<accession>A0A074Y9B2</accession>
<evidence type="ECO:0000259" key="2">
    <source>
        <dbReference type="Pfam" id="PF05347"/>
    </source>
</evidence>
<gene>
    <name evidence="3" type="ORF">AUEXF2481DRAFT_44818</name>
</gene>
<protein>
    <recommendedName>
        <fullName evidence="2">Complex 1 LYR protein domain-containing protein</fullName>
    </recommendedName>
</protein>
<dbReference type="OMA" id="KKSTQHR"/>
<evidence type="ECO:0000256" key="1">
    <source>
        <dbReference type="SAM" id="MobiDB-lite"/>
    </source>
</evidence>
<dbReference type="AlphaFoldDB" id="A0A074Y9B2"/>
<dbReference type="HOGENOM" id="CLU_042937_1_0_1"/>
<dbReference type="InterPro" id="IPR046896">
    <property type="entry name" value="Cup1-like_N"/>
</dbReference>
<feature type="domain" description="Complex 1 LYR protein" evidence="2">
    <location>
        <begin position="17"/>
        <end position="72"/>
    </location>
</feature>
<dbReference type="CDD" id="cd20273">
    <property type="entry name" value="Complex1_LYR_unchar"/>
    <property type="match status" value="1"/>
</dbReference>
<organism evidence="3 4">
    <name type="scientific">Aureobasidium subglaciale (strain EXF-2481)</name>
    <name type="common">Aureobasidium pullulans var. subglaciale</name>
    <dbReference type="NCBI Taxonomy" id="1043005"/>
    <lineage>
        <taxon>Eukaryota</taxon>
        <taxon>Fungi</taxon>
        <taxon>Dikarya</taxon>
        <taxon>Ascomycota</taxon>
        <taxon>Pezizomycotina</taxon>
        <taxon>Dothideomycetes</taxon>
        <taxon>Dothideomycetidae</taxon>
        <taxon>Dothideales</taxon>
        <taxon>Saccotheciaceae</taxon>
        <taxon>Aureobasidium</taxon>
    </lineage>
</organism>
<dbReference type="RefSeq" id="XP_013339230.1">
    <property type="nucleotide sequence ID" value="XM_013483776.1"/>
</dbReference>
<dbReference type="OrthoDB" id="3925971at2759"/>
<dbReference type="EMBL" id="KL584786">
    <property type="protein sequence ID" value="KEQ90767.1"/>
    <property type="molecule type" value="Genomic_DNA"/>
</dbReference>
<feature type="region of interest" description="Disordered" evidence="1">
    <location>
        <begin position="279"/>
        <end position="310"/>
    </location>
</feature>
<feature type="region of interest" description="Disordered" evidence="1">
    <location>
        <begin position="100"/>
        <end position="138"/>
    </location>
</feature>
<dbReference type="GeneID" id="25367772"/>
<proteinExistence type="predicted"/>
<feature type="compositionally biased region" description="Pro residues" evidence="1">
    <location>
        <begin position="105"/>
        <end position="116"/>
    </location>
</feature>
<dbReference type="InterPro" id="IPR008011">
    <property type="entry name" value="Complex1_LYR_dom"/>
</dbReference>
<evidence type="ECO:0000313" key="3">
    <source>
        <dbReference type="EMBL" id="KEQ90767.1"/>
    </source>
</evidence>
<dbReference type="STRING" id="1043005.A0A074Y9B2"/>
<sequence>MPAFLAPHKSGAHRVTAIALYRALITKCRNAPEPLKSAVLAAVVRNKFKQNRHVTSINALRVAFEGGYEALDHLNAAIKGDEREVDYLSTLLSRLPAWMKAIPQNPTPPPPPPPPTAQTSPPQDETQKPPTKRCLLHRPRPLFSLPSRRRIPTLVSANKIPILRLKKPQSASLSKYLKSRILDRQKRLDRKTLLESAMEVARGEDEWDRILLAQGVDVGQGKQGKGGHGKQKGREEPWTKNVYEALGNVYNKIEEEGRRNKEMAEKMVGIIEKEKEFAEVERRERRRVGNEERRRRKAEKDGKVGEDGMV</sequence>
<dbReference type="Proteomes" id="UP000030641">
    <property type="component" value="Unassembled WGS sequence"/>
</dbReference>
<dbReference type="Pfam" id="PF05347">
    <property type="entry name" value="Complex1_LYR"/>
    <property type="match status" value="1"/>
</dbReference>
<name>A0A074Y9B2_AURSE</name>
<evidence type="ECO:0000313" key="4">
    <source>
        <dbReference type="Proteomes" id="UP000030641"/>
    </source>
</evidence>
<dbReference type="InParanoid" id="A0A074Y9B2"/>
<reference evidence="3 4" key="1">
    <citation type="journal article" date="2014" name="BMC Genomics">
        <title>Genome sequencing of four Aureobasidium pullulans varieties: biotechnological potential, stress tolerance, and description of new species.</title>
        <authorList>
            <person name="Gostin Ar C."/>
            <person name="Ohm R.A."/>
            <person name="Kogej T."/>
            <person name="Sonjak S."/>
            <person name="Turk M."/>
            <person name="Zajc J."/>
            <person name="Zalar P."/>
            <person name="Grube M."/>
            <person name="Sun H."/>
            <person name="Han J."/>
            <person name="Sharma A."/>
            <person name="Chiniquy J."/>
            <person name="Ngan C.Y."/>
            <person name="Lipzen A."/>
            <person name="Barry K."/>
            <person name="Grigoriev I.V."/>
            <person name="Gunde-Cimerman N."/>
        </authorList>
    </citation>
    <scope>NUCLEOTIDE SEQUENCE [LARGE SCALE GENOMIC DNA]</scope>
    <source>
        <strain evidence="3 4">EXF-2481</strain>
    </source>
</reference>
<keyword evidence="4" id="KW-1185">Reference proteome</keyword>